<organism evidence="16 17">
    <name type="scientific">Gemmata obscuriglobus</name>
    <dbReference type="NCBI Taxonomy" id="114"/>
    <lineage>
        <taxon>Bacteria</taxon>
        <taxon>Pseudomonadati</taxon>
        <taxon>Planctomycetota</taxon>
        <taxon>Planctomycetia</taxon>
        <taxon>Gemmatales</taxon>
        <taxon>Gemmataceae</taxon>
        <taxon>Gemmata</taxon>
    </lineage>
</organism>
<dbReference type="PANTHER" id="PTHR39188">
    <property type="entry name" value="MEMBRANE-ASSOCIATED ZINC METALLOPROTEASE M50B"/>
    <property type="match status" value="1"/>
</dbReference>
<keyword evidence="4" id="KW-0645">Protease</keyword>
<dbReference type="Pfam" id="PF20216">
    <property type="entry name" value="DUF6576"/>
    <property type="match status" value="1"/>
</dbReference>
<keyword evidence="7" id="KW-0378">Hydrolase</keyword>
<evidence type="ECO:0000256" key="7">
    <source>
        <dbReference type="ARBA" id="ARBA00022801"/>
    </source>
</evidence>
<keyword evidence="9 13" id="KW-1133">Transmembrane helix</keyword>
<dbReference type="GO" id="GO:0008237">
    <property type="term" value="F:metallopeptidase activity"/>
    <property type="evidence" value="ECO:0007669"/>
    <property type="project" value="UniProtKB-KW"/>
</dbReference>
<feature type="transmembrane region" description="Helical" evidence="13">
    <location>
        <begin position="102"/>
        <end position="130"/>
    </location>
</feature>
<evidence type="ECO:0000256" key="10">
    <source>
        <dbReference type="ARBA" id="ARBA00023049"/>
    </source>
</evidence>
<name>A0A2Z3H9F3_9BACT</name>
<dbReference type="GO" id="GO:0016020">
    <property type="term" value="C:membrane"/>
    <property type="evidence" value="ECO:0007669"/>
    <property type="project" value="UniProtKB-SubCell"/>
</dbReference>
<evidence type="ECO:0000256" key="8">
    <source>
        <dbReference type="ARBA" id="ARBA00022833"/>
    </source>
</evidence>
<dbReference type="PANTHER" id="PTHR39188:SF3">
    <property type="entry name" value="STAGE IV SPORULATION PROTEIN FB"/>
    <property type="match status" value="1"/>
</dbReference>
<evidence type="ECO:0000256" key="5">
    <source>
        <dbReference type="ARBA" id="ARBA00022692"/>
    </source>
</evidence>
<feature type="region of interest" description="Disordered" evidence="12">
    <location>
        <begin position="375"/>
        <end position="400"/>
    </location>
</feature>
<evidence type="ECO:0000256" key="4">
    <source>
        <dbReference type="ARBA" id="ARBA00022670"/>
    </source>
</evidence>
<dbReference type="KEGG" id="gog:C1280_31465"/>
<evidence type="ECO:0000256" key="9">
    <source>
        <dbReference type="ARBA" id="ARBA00022989"/>
    </source>
</evidence>
<dbReference type="Pfam" id="PF02163">
    <property type="entry name" value="Peptidase_M50"/>
    <property type="match status" value="1"/>
</dbReference>
<reference evidence="16 17" key="1">
    <citation type="submission" date="2018-01" db="EMBL/GenBank/DDBJ databases">
        <title>G. obscuriglobus.</title>
        <authorList>
            <person name="Franke J."/>
            <person name="Blomberg W."/>
            <person name="Selmecki A."/>
        </authorList>
    </citation>
    <scope>NUCLEOTIDE SEQUENCE [LARGE SCALE GENOMIC DNA]</scope>
    <source>
        <strain evidence="16 17">DSM 5831</strain>
    </source>
</reference>
<comment type="similarity">
    <text evidence="3">Belongs to the peptidase M50B family.</text>
</comment>
<dbReference type="InterPro" id="IPR046483">
    <property type="entry name" value="DUF6576"/>
</dbReference>
<protein>
    <submittedName>
        <fullName evidence="16">Uncharacterized protein</fullName>
    </submittedName>
</protein>
<feature type="transmembrane region" description="Helical" evidence="13">
    <location>
        <begin position="261"/>
        <end position="281"/>
    </location>
</feature>
<feature type="transmembrane region" description="Helical" evidence="13">
    <location>
        <begin position="12"/>
        <end position="33"/>
    </location>
</feature>
<dbReference type="AlphaFoldDB" id="A0A2Z3H9F3"/>
<feature type="compositionally biased region" description="Basic and acidic residues" evidence="12">
    <location>
        <begin position="383"/>
        <end position="400"/>
    </location>
</feature>
<keyword evidence="10" id="KW-0482">Metalloprotease</keyword>
<evidence type="ECO:0000259" key="14">
    <source>
        <dbReference type="Pfam" id="PF02163"/>
    </source>
</evidence>
<feature type="domain" description="DUF6576" evidence="15">
    <location>
        <begin position="358"/>
        <end position="394"/>
    </location>
</feature>
<dbReference type="OrthoDB" id="211880at2"/>
<comment type="cofactor">
    <cofactor evidence="1">
        <name>Zn(2+)</name>
        <dbReference type="ChEBI" id="CHEBI:29105"/>
    </cofactor>
</comment>
<dbReference type="InterPro" id="IPR008915">
    <property type="entry name" value="Peptidase_M50"/>
</dbReference>
<dbReference type="GO" id="GO:0006508">
    <property type="term" value="P:proteolysis"/>
    <property type="evidence" value="ECO:0007669"/>
    <property type="project" value="UniProtKB-KW"/>
</dbReference>
<comment type="subcellular location">
    <subcellularLocation>
        <location evidence="2">Membrane</location>
        <topology evidence="2">Multi-pass membrane protein</topology>
    </subcellularLocation>
</comment>
<feature type="compositionally biased region" description="Basic and acidic residues" evidence="12">
    <location>
        <begin position="332"/>
        <end position="343"/>
    </location>
</feature>
<accession>A0A2Z3H9F3</accession>
<proteinExistence type="inferred from homology"/>
<evidence type="ECO:0000256" key="6">
    <source>
        <dbReference type="ARBA" id="ARBA00022723"/>
    </source>
</evidence>
<keyword evidence="17" id="KW-1185">Reference proteome</keyword>
<evidence type="ECO:0000256" key="13">
    <source>
        <dbReference type="SAM" id="Phobius"/>
    </source>
</evidence>
<evidence type="ECO:0000313" key="16">
    <source>
        <dbReference type="EMBL" id="AWM41062.1"/>
    </source>
</evidence>
<evidence type="ECO:0000256" key="12">
    <source>
        <dbReference type="SAM" id="MobiDB-lite"/>
    </source>
</evidence>
<gene>
    <name evidence="16" type="ORF">C1280_31465</name>
</gene>
<feature type="transmembrane region" description="Helical" evidence="13">
    <location>
        <begin position="220"/>
        <end position="240"/>
    </location>
</feature>
<dbReference type="EMBL" id="CP025958">
    <property type="protein sequence ID" value="AWM41062.1"/>
    <property type="molecule type" value="Genomic_DNA"/>
</dbReference>
<feature type="region of interest" description="Disordered" evidence="12">
    <location>
        <begin position="322"/>
        <end position="343"/>
    </location>
</feature>
<dbReference type="RefSeq" id="WP_010045488.1">
    <property type="nucleotide sequence ID" value="NZ_CP025958.1"/>
</dbReference>
<evidence type="ECO:0000256" key="2">
    <source>
        <dbReference type="ARBA" id="ARBA00004141"/>
    </source>
</evidence>
<feature type="domain" description="Peptidase M50" evidence="14">
    <location>
        <begin position="54"/>
        <end position="276"/>
    </location>
</feature>
<sequence>MRDPMSWSIPAFRAFGVQVRVHILFFLVALSLFGRQMFLLQYDGVSWVDKFLLTVVVLFVTVLLHEYGHCFGARYVGGDAREILIWPLGGLAYTEVPHRWKALFITVAAGPAVNVVLCVACAAALAAAGFSPSLTFDDPYNVQLSNRDGRTYTSPSRVKLYKPGTAAEEPTKKEFDTKLAEYKARHGTDGLPKPTDTAKYADAAAEMGFERAVTPTWAVWAYRVFFVSWGLLLFNLLPAYPLDGGKLLQAVVWARTDHRRGVVVASYTGMVFAVLLMVVAFTANESLLVGLALFMLFEAYRALQQLDAEEGPFGYDFSAGYTSLERDDEPPPEPKRPGLITRWREARRARKTAAATEAKQRDDARMDQILEKIARSGQGSLTDEERQFLRRVSDRKRNTS</sequence>
<dbReference type="GO" id="GO:0046872">
    <property type="term" value="F:metal ion binding"/>
    <property type="evidence" value="ECO:0007669"/>
    <property type="project" value="UniProtKB-KW"/>
</dbReference>
<evidence type="ECO:0000256" key="11">
    <source>
        <dbReference type="ARBA" id="ARBA00023136"/>
    </source>
</evidence>
<keyword evidence="5 13" id="KW-0812">Transmembrane</keyword>
<keyword evidence="8" id="KW-0862">Zinc</keyword>
<dbReference type="Proteomes" id="UP000245802">
    <property type="component" value="Chromosome"/>
</dbReference>
<keyword evidence="6" id="KW-0479">Metal-binding</keyword>
<keyword evidence="11 13" id="KW-0472">Membrane</keyword>
<evidence type="ECO:0000313" key="17">
    <source>
        <dbReference type="Proteomes" id="UP000245802"/>
    </source>
</evidence>
<evidence type="ECO:0000259" key="15">
    <source>
        <dbReference type="Pfam" id="PF20216"/>
    </source>
</evidence>
<feature type="transmembrane region" description="Helical" evidence="13">
    <location>
        <begin position="45"/>
        <end position="64"/>
    </location>
</feature>
<evidence type="ECO:0000256" key="3">
    <source>
        <dbReference type="ARBA" id="ARBA00007931"/>
    </source>
</evidence>
<evidence type="ECO:0000256" key="1">
    <source>
        <dbReference type="ARBA" id="ARBA00001947"/>
    </source>
</evidence>